<evidence type="ECO:0000256" key="1">
    <source>
        <dbReference type="ARBA" id="ARBA00004141"/>
    </source>
</evidence>
<comment type="caution">
    <text evidence="6">The sequence shown here is derived from an EMBL/GenBank/DDBJ whole genome shotgun (WGS) entry which is preliminary data.</text>
</comment>
<accession>A0A7W3J4X4</accession>
<evidence type="ECO:0000256" key="5">
    <source>
        <dbReference type="SAM" id="Phobius"/>
    </source>
</evidence>
<dbReference type="AlphaFoldDB" id="A0A7W3J4X4"/>
<evidence type="ECO:0000256" key="2">
    <source>
        <dbReference type="ARBA" id="ARBA00022692"/>
    </source>
</evidence>
<dbReference type="InterPro" id="IPR032808">
    <property type="entry name" value="DoxX"/>
</dbReference>
<sequence>MSTDEDGQGTTLIWLALTSAAALVVLMGGAVATHVRRKEPFQQPAILGLVAAATTVLGFLHIA</sequence>
<feature type="transmembrane region" description="Helical" evidence="5">
    <location>
        <begin position="44"/>
        <end position="62"/>
    </location>
</feature>
<dbReference type="EMBL" id="JACGWV010000001">
    <property type="protein sequence ID" value="MBA8806350.1"/>
    <property type="molecule type" value="Genomic_DNA"/>
</dbReference>
<evidence type="ECO:0000256" key="3">
    <source>
        <dbReference type="ARBA" id="ARBA00022989"/>
    </source>
</evidence>
<name>A0A7W3J4X4_9MICO</name>
<dbReference type="GO" id="GO:0016020">
    <property type="term" value="C:membrane"/>
    <property type="evidence" value="ECO:0007669"/>
    <property type="project" value="UniProtKB-SubCell"/>
</dbReference>
<dbReference type="Pfam" id="PF13564">
    <property type="entry name" value="DoxX_2"/>
    <property type="match status" value="1"/>
</dbReference>
<protein>
    <submittedName>
        <fullName evidence="6">Uncharacterized protein</fullName>
    </submittedName>
</protein>
<feature type="transmembrane region" description="Helical" evidence="5">
    <location>
        <begin position="12"/>
        <end position="32"/>
    </location>
</feature>
<dbReference type="Proteomes" id="UP000540568">
    <property type="component" value="Unassembled WGS sequence"/>
</dbReference>
<keyword evidence="7" id="KW-1185">Reference proteome</keyword>
<proteinExistence type="predicted"/>
<evidence type="ECO:0000256" key="4">
    <source>
        <dbReference type="ARBA" id="ARBA00023136"/>
    </source>
</evidence>
<organism evidence="6 7">
    <name type="scientific">Promicromonospora sukumoe</name>
    <dbReference type="NCBI Taxonomy" id="88382"/>
    <lineage>
        <taxon>Bacteria</taxon>
        <taxon>Bacillati</taxon>
        <taxon>Actinomycetota</taxon>
        <taxon>Actinomycetes</taxon>
        <taxon>Micrococcales</taxon>
        <taxon>Promicromonosporaceae</taxon>
        <taxon>Promicromonospora</taxon>
    </lineage>
</organism>
<evidence type="ECO:0000313" key="6">
    <source>
        <dbReference type="EMBL" id="MBA8806350.1"/>
    </source>
</evidence>
<keyword evidence="4 5" id="KW-0472">Membrane</keyword>
<keyword evidence="2 5" id="KW-0812">Transmembrane</keyword>
<reference evidence="6 7" key="1">
    <citation type="submission" date="2020-07" db="EMBL/GenBank/DDBJ databases">
        <title>Sequencing the genomes of 1000 actinobacteria strains.</title>
        <authorList>
            <person name="Klenk H.-P."/>
        </authorList>
    </citation>
    <scope>NUCLEOTIDE SEQUENCE [LARGE SCALE GENOMIC DNA]</scope>
    <source>
        <strain evidence="6 7">DSM 44121</strain>
    </source>
</reference>
<evidence type="ECO:0000313" key="7">
    <source>
        <dbReference type="Proteomes" id="UP000540568"/>
    </source>
</evidence>
<keyword evidence="3 5" id="KW-1133">Transmembrane helix</keyword>
<comment type="subcellular location">
    <subcellularLocation>
        <location evidence="1">Membrane</location>
        <topology evidence="1">Multi-pass membrane protein</topology>
    </subcellularLocation>
</comment>
<gene>
    <name evidence="6" type="ORF">FHX71_000292</name>
</gene>
<dbReference type="RefSeq" id="WP_182614095.1">
    <property type="nucleotide sequence ID" value="NZ_BAAATF010000012.1"/>
</dbReference>